<dbReference type="PANTHER" id="PTHR34204:SF2">
    <property type="entry name" value="RNA-BINDING ASCH DOMAIN PROTEIN"/>
    <property type="match status" value="1"/>
</dbReference>
<evidence type="ECO:0000259" key="1">
    <source>
        <dbReference type="SMART" id="SM01022"/>
    </source>
</evidence>
<dbReference type="SUPFAM" id="SSF88697">
    <property type="entry name" value="PUA domain-like"/>
    <property type="match status" value="1"/>
</dbReference>
<dbReference type="InterPro" id="IPR007374">
    <property type="entry name" value="ASCH_domain"/>
</dbReference>
<gene>
    <name evidence="2" type="ORF">MIMGU_mgv1a017896mg</name>
</gene>
<dbReference type="SMART" id="SM01022">
    <property type="entry name" value="ASCH"/>
    <property type="match status" value="1"/>
</dbReference>
<dbReference type="Proteomes" id="UP000030748">
    <property type="component" value="Unassembled WGS sequence"/>
</dbReference>
<dbReference type="InterPro" id="IPR015947">
    <property type="entry name" value="PUA-like_sf"/>
</dbReference>
<protein>
    <recommendedName>
        <fullName evidence="1">ASCH domain-containing protein</fullName>
    </recommendedName>
</protein>
<accession>A0A022RMS0</accession>
<dbReference type="CDD" id="cd06555">
    <property type="entry name" value="ASCH_PF0470_like"/>
    <property type="match status" value="1"/>
</dbReference>
<dbReference type="AlphaFoldDB" id="A0A022RMS0"/>
<organism evidence="2 3">
    <name type="scientific">Erythranthe guttata</name>
    <name type="common">Yellow monkey flower</name>
    <name type="synonym">Mimulus guttatus</name>
    <dbReference type="NCBI Taxonomy" id="4155"/>
    <lineage>
        <taxon>Eukaryota</taxon>
        <taxon>Viridiplantae</taxon>
        <taxon>Streptophyta</taxon>
        <taxon>Embryophyta</taxon>
        <taxon>Tracheophyta</taxon>
        <taxon>Spermatophyta</taxon>
        <taxon>Magnoliopsida</taxon>
        <taxon>eudicotyledons</taxon>
        <taxon>Gunneridae</taxon>
        <taxon>Pentapetalae</taxon>
        <taxon>asterids</taxon>
        <taxon>lamiids</taxon>
        <taxon>Lamiales</taxon>
        <taxon>Phrymaceae</taxon>
        <taxon>Erythranthe</taxon>
    </lineage>
</organism>
<name>A0A022RMS0_ERYGU</name>
<proteinExistence type="predicted"/>
<dbReference type="Gene3D" id="2.30.130.30">
    <property type="entry name" value="Hypothetical protein"/>
    <property type="match status" value="1"/>
</dbReference>
<keyword evidence="3" id="KW-1185">Reference proteome</keyword>
<evidence type="ECO:0000313" key="2">
    <source>
        <dbReference type="EMBL" id="EYU41083.1"/>
    </source>
</evidence>
<evidence type="ECO:0000313" key="3">
    <source>
        <dbReference type="Proteomes" id="UP000030748"/>
    </source>
</evidence>
<dbReference type="Pfam" id="PF04266">
    <property type="entry name" value="ASCH"/>
    <property type="match status" value="1"/>
</dbReference>
<dbReference type="EMBL" id="KI630370">
    <property type="protein sequence ID" value="EYU41083.1"/>
    <property type="molecule type" value="Genomic_DNA"/>
</dbReference>
<reference evidence="2 3" key="1">
    <citation type="journal article" date="2013" name="Proc. Natl. Acad. Sci. U.S.A.">
        <title>Fine-scale variation in meiotic recombination in Mimulus inferred from population shotgun sequencing.</title>
        <authorList>
            <person name="Hellsten U."/>
            <person name="Wright K.M."/>
            <person name="Jenkins J."/>
            <person name="Shu S."/>
            <person name="Yuan Y."/>
            <person name="Wessler S.R."/>
            <person name="Schmutz J."/>
            <person name="Willis J.H."/>
            <person name="Rokhsar D.S."/>
        </authorList>
    </citation>
    <scope>NUCLEOTIDE SEQUENCE [LARGE SCALE GENOMIC DNA]</scope>
    <source>
        <strain evidence="3">cv. DUN x IM62</strain>
    </source>
</reference>
<feature type="domain" description="ASCH" evidence="1">
    <location>
        <begin position="42"/>
        <end position="145"/>
    </location>
</feature>
<feature type="non-terminal residue" evidence="2">
    <location>
        <position position="1"/>
    </location>
</feature>
<sequence>CKELIPAHEHQCLNKNDEEWNKLIMEKGSALLSVLNEVDFELHVQEPFFSQLDDGLKTVEGRCAMGNYKRIQSGHLLLFNKCLILEVQDVRHYASFHEMLKMESLAKVLPGVPSIEEGVQIYRNFYSEEKERLNGLYVIMASILSGLSCSGVQKLLGFVETIGTNPESLPPTTSTLLSTFLATHNRHVKGSTLTNGARALSKHINRSSQGYWGALNGNDYEKNRQAVEVINRVMSECIWMNMHTVQPHGCIFEIRTRDGYGARWSGDGIKFIGFLEPYEVDGHSKGWKH</sequence>
<dbReference type="PANTHER" id="PTHR34204">
    <property type="entry name" value="RNA-BINDING ASCH DOMAIN PROTEIN"/>
    <property type="match status" value="1"/>
</dbReference>